<evidence type="ECO:0000256" key="2">
    <source>
        <dbReference type="SAM" id="MobiDB-lite"/>
    </source>
</evidence>
<comment type="similarity">
    <text evidence="1">Belongs to the GID4/VID24 family.</text>
</comment>
<gene>
    <name evidence="3" type="ORF">INT45_006915</name>
</gene>
<protein>
    <recommendedName>
        <fullName evidence="5">Vacuolar import and degradation protein</fullName>
    </recommendedName>
</protein>
<feature type="region of interest" description="Disordered" evidence="2">
    <location>
        <begin position="42"/>
        <end position="63"/>
    </location>
</feature>
<dbReference type="GO" id="GO:0006623">
    <property type="term" value="P:protein targeting to vacuole"/>
    <property type="evidence" value="ECO:0007669"/>
    <property type="project" value="TreeGrafter"/>
</dbReference>
<organism evidence="3 4">
    <name type="scientific">Circinella minor</name>
    <dbReference type="NCBI Taxonomy" id="1195481"/>
    <lineage>
        <taxon>Eukaryota</taxon>
        <taxon>Fungi</taxon>
        <taxon>Fungi incertae sedis</taxon>
        <taxon>Mucoromycota</taxon>
        <taxon>Mucoromycotina</taxon>
        <taxon>Mucoromycetes</taxon>
        <taxon>Mucorales</taxon>
        <taxon>Lichtheimiaceae</taxon>
        <taxon>Circinella</taxon>
    </lineage>
</organism>
<dbReference type="AlphaFoldDB" id="A0A8H7S5C4"/>
<evidence type="ECO:0008006" key="5">
    <source>
        <dbReference type="Google" id="ProtNLM"/>
    </source>
</evidence>
<proteinExistence type="inferred from homology"/>
<dbReference type="GO" id="GO:0045721">
    <property type="term" value="P:negative regulation of gluconeogenesis"/>
    <property type="evidence" value="ECO:0007669"/>
    <property type="project" value="TreeGrafter"/>
</dbReference>
<dbReference type="Proteomes" id="UP000646827">
    <property type="component" value="Unassembled WGS sequence"/>
</dbReference>
<dbReference type="GO" id="GO:0005773">
    <property type="term" value="C:vacuole"/>
    <property type="evidence" value="ECO:0007669"/>
    <property type="project" value="GOC"/>
</dbReference>
<evidence type="ECO:0000256" key="1">
    <source>
        <dbReference type="ARBA" id="ARBA00061469"/>
    </source>
</evidence>
<dbReference type="PANTHER" id="PTHR14534">
    <property type="entry name" value="VACUOLAR IMPORT AND DEGRADATION PROTEIN 24"/>
    <property type="match status" value="1"/>
</dbReference>
<dbReference type="OrthoDB" id="62at2759"/>
<keyword evidence="4" id="KW-1185">Reference proteome</keyword>
<dbReference type="GO" id="GO:0034657">
    <property type="term" value="C:GID complex"/>
    <property type="evidence" value="ECO:0007669"/>
    <property type="project" value="TreeGrafter"/>
</dbReference>
<dbReference type="PANTHER" id="PTHR14534:SF3">
    <property type="entry name" value="GID COMPLEX SUBUNIT 4 HOMOLOG"/>
    <property type="match status" value="1"/>
</dbReference>
<evidence type="ECO:0000313" key="4">
    <source>
        <dbReference type="Proteomes" id="UP000646827"/>
    </source>
</evidence>
<dbReference type="GO" id="GO:0007039">
    <property type="term" value="P:protein catabolic process in the vacuole"/>
    <property type="evidence" value="ECO:0007669"/>
    <property type="project" value="TreeGrafter"/>
</dbReference>
<dbReference type="GO" id="GO:0043161">
    <property type="term" value="P:proteasome-mediated ubiquitin-dependent protein catabolic process"/>
    <property type="evidence" value="ECO:0007669"/>
    <property type="project" value="TreeGrafter"/>
</dbReference>
<evidence type="ECO:0000313" key="3">
    <source>
        <dbReference type="EMBL" id="KAG2222393.1"/>
    </source>
</evidence>
<reference evidence="3 4" key="1">
    <citation type="submission" date="2020-12" db="EMBL/GenBank/DDBJ databases">
        <title>Metabolic potential, ecology and presence of endohyphal bacteria is reflected in genomic diversity of Mucoromycotina.</title>
        <authorList>
            <person name="Muszewska A."/>
            <person name="Okrasinska A."/>
            <person name="Steczkiewicz K."/>
            <person name="Drgas O."/>
            <person name="Orlowska M."/>
            <person name="Perlinska-Lenart U."/>
            <person name="Aleksandrzak-Piekarczyk T."/>
            <person name="Szatraj K."/>
            <person name="Zielenkiewicz U."/>
            <person name="Pilsyk S."/>
            <person name="Malc E."/>
            <person name="Mieczkowski P."/>
            <person name="Kruszewska J.S."/>
            <person name="Biernat P."/>
            <person name="Pawlowska J."/>
        </authorList>
    </citation>
    <scope>NUCLEOTIDE SEQUENCE [LARGE SCALE GENOMIC DNA]</scope>
    <source>
        <strain evidence="3 4">CBS 142.35</strain>
    </source>
</reference>
<sequence length="267" mass="31626">MPIASSGTTIPSRPLPVEIYTRGTRRTRKTISDANKRLTQETISHTNEQKQVQQQQKNETIPSLTSRHAEEMWVDISNQRLPNTRLGLLYPGSRFVGIQECGTNKYEVVVDIQHVDINESMITGYLNIKGLTTEFPELTTFFEGEIIGPKYSFLTRKWQAQQRIDVAHWKRFPSFHSYIDIFNRDDFVYDPTDKDYVYMRWKEHFLVPDHRVSNIDGASFAGFYYICYKRSTNEITGYYFFRHHSDWYQEIKLKHDDQRCFGSFEFR</sequence>
<accession>A0A8H7S5C4</accession>
<dbReference type="Pfam" id="PF09783">
    <property type="entry name" value="Vac_ImportDeg"/>
    <property type="match status" value="1"/>
</dbReference>
<dbReference type="InterPro" id="IPR018618">
    <property type="entry name" value="GID4/10-like"/>
</dbReference>
<comment type="caution">
    <text evidence="3">The sequence shown here is derived from an EMBL/GenBank/DDBJ whole genome shotgun (WGS) entry which is preliminary data.</text>
</comment>
<name>A0A8H7S5C4_9FUNG</name>
<dbReference type="EMBL" id="JAEPRB010000084">
    <property type="protein sequence ID" value="KAG2222393.1"/>
    <property type="molecule type" value="Genomic_DNA"/>
</dbReference>